<dbReference type="PROSITE" id="PS50089">
    <property type="entry name" value="ZF_RING_2"/>
    <property type="match status" value="1"/>
</dbReference>
<dbReference type="OrthoDB" id="9984778at2759"/>
<feature type="domain" description="RING-type" evidence="3">
    <location>
        <begin position="201"/>
        <end position="241"/>
    </location>
</feature>
<dbReference type="GO" id="GO:0008270">
    <property type="term" value="F:zinc ion binding"/>
    <property type="evidence" value="ECO:0007669"/>
    <property type="project" value="UniProtKB-KW"/>
</dbReference>
<organism evidence="4 5">
    <name type="scientific">Cinnamomum micranthum f. kanehirae</name>
    <dbReference type="NCBI Taxonomy" id="337451"/>
    <lineage>
        <taxon>Eukaryota</taxon>
        <taxon>Viridiplantae</taxon>
        <taxon>Streptophyta</taxon>
        <taxon>Embryophyta</taxon>
        <taxon>Tracheophyta</taxon>
        <taxon>Spermatophyta</taxon>
        <taxon>Magnoliopsida</taxon>
        <taxon>Magnoliidae</taxon>
        <taxon>Laurales</taxon>
        <taxon>Lauraceae</taxon>
        <taxon>Cinnamomum</taxon>
    </lineage>
</organism>
<dbReference type="FunFam" id="3.30.40.10:FF:000226">
    <property type="entry name" value="E3 ubiquitin ligase BIG BROTHER"/>
    <property type="match status" value="1"/>
</dbReference>
<dbReference type="Proteomes" id="UP000283530">
    <property type="component" value="Unassembled WGS sequence"/>
</dbReference>
<gene>
    <name evidence="4" type="ORF">CKAN_00440800</name>
</gene>
<dbReference type="EMBL" id="QPKB01000002">
    <property type="protein sequence ID" value="RWR75999.1"/>
    <property type="molecule type" value="Genomic_DNA"/>
</dbReference>
<accession>A0A443NBT8</accession>
<dbReference type="Pfam" id="PF13639">
    <property type="entry name" value="zf-RING_2"/>
    <property type="match status" value="1"/>
</dbReference>
<dbReference type="InterPro" id="IPR001841">
    <property type="entry name" value="Znf_RING"/>
</dbReference>
<dbReference type="PANTHER" id="PTHR46400">
    <property type="entry name" value="RING/U-BOX SUPERFAMILY PROTEIN"/>
    <property type="match status" value="1"/>
</dbReference>
<protein>
    <submittedName>
        <fullName evidence="4">E3 ubiquitin ligase BIG BROTHER-like protein</fullName>
    </submittedName>
</protein>
<reference evidence="4 5" key="1">
    <citation type="journal article" date="2019" name="Nat. Plants">
        <title>Stout camphor tree genome fills gaps in understanding of flowering plant genome evolution.</title>
        <authorList>
            <person name="Chaw S.M."/>
            <person name="Liu Y.C."/>
            <person name="Wu Y.W."/>
            <person name="Wang H.Y."/>
            <person name="Lin C.I."/>
            <person name="Wu C.S."/>
            <person name="Ke H.M."/>
            <person name="Chang L.Y."/>
            <person name="Hsu C.Y."/>
            <person name="Yang H.T."/>
            <person name="Sudianto E."/>
            <person name="Hsu M.H."/>
            <person name="Wu K.P."/>
            <person name="Wang L.N."/>
            <person name="Leebens-Mack J.H."/>
            <person name="Tsai I.J."/>
        </authorList>
    </citation>
    <scope>NUCLEOTIDE SEQUENCE [LARGE SCALE GENOMIC DNA]</scope>
    <source>
        <strain evidence="5">cv. Chaw 1501</strain>
        <tissue evidence="4">Young leaves</tissue>
    </source>
</reference>
<feature type="region of interest" description="Disordered" evidence="2">
    <location>
        <begin position="109"/>
        <end position="147"/>
    </location>
</feature>
<evidence type="ECO:0000256" key="1">
    <source>
        <dbReference type="PROSITE-ProRule" id="PRU00175"/>
    </source>
</evidence>
<dbReference type="SUPFAM" id="SSF57850">
    <property type="entry name" value="RING/U-box"/>
    <property type="match status" value="1"/>
</dbReference>
<keyword evidence="1" id="KW-0863">Zinc-finger</keyword>
<evidence type="ECO:0000313" key="4">
    <source>
        <dbReference type="EMBL" id="RWR75999.1"/>
    </source>
</evidence>
<proteinExistence type="predicted"/>
<keyword evidence="1" id="KW-0479">Metal-binding</keyword>
<evidence type="ECO:0000313" key="5">
    <source>
        <dbReference type="Proteomes" id="UP000283530"/>
    </source>
</evidence>
<sequence length="252" mass="28619">MNDNRQVEVHYIDTGFPYTVTESFMDLFEGLTYTHTDFPLAGALDEQESAYCSMHTNSYKYGLSGLGSSSYYNHSHAYGISDYLLRAEDMGAWHNTPMVINEEPPSLVVHEEQSSNTTPPAGPDECIRNQQNASSSQGSQPQVLWQDNIDPDNMTYEELLDLGEAVGTQNRGLSQERISSLPISKYQRSFFSRKKMRGERCVICQMAYKRGDRQMTLPCQHIYHANCVSRWLGINKACPVCFVEVFSEEARH</sequence>
<keyword evidence="1" id="KW-0862">Zinc</keyword>
<dbReference type="Gene3D" id="3.30.40.10">
    <property type="entry name" value="Zinc/RING finger domain, C3HC4 (zinc finger)"/>
    <property type="match status" value="1"/>
</dbReference>
<dbReference type="GO" id="GO:0031624">
    <property type="term" value="F:ubiquitin conjugating enzyme binding"/>
    <property type="evidence" value="ECO:0007669"/>
    <property type="project" value="TreeGrafter"/>
</dbReference>
<evidence type="ECO:0000256" key="2">
    <source>
        <dbReference type="SAM" id="MobiDB-lite"/>
    </source>
</evidence>
<feature type="compositionally biased region" description="Low complexity" evidence="2">
    <location>
        <begin position="130"/>
        <end position="142"/>
    </location>
</feature>
<keyword evidence="5" id="KW-1185">Reference proteome</keyword>
<dbReference type="InterPro" id="IPR033276">
    <property type="entry name" value="BB"/>
</dbReference>
<comment type="caution">
    <text evidence="4">The sequence shown here is derived from an EMBL/GenBank/DDBJ whole genome shotgun (WGS) entry which is preliminary data.</text>
</comment>
<dbReference type="InterPro" id="IPR013083">
    <property type="entry name" value="Znf_RING/FYVE/PHD"/>
</dbReference>
<dbReference type="GO" id="GO:0046621">
    <property type="term" value="P:negative regulation of organ growth"/>
    <property type="evidence" value="ECO:0007669"/>
    <property type="project" value="InterPro"/>
</dbReference>
<dbReference type="AlphaFoldDB" id="A0A443NBT8"/>
<dbReference type="GO" id="GO:0016567">
    <property type="term" value="P:protein ubiquitination"/>
    <property type="evidence" value="ECO:0007669"/>
    <property type="project" value="InterPro"/>
</dbReference>
<name>A0A443NBT8_9MAGN</name>
<evidence type="ECO:0000259" key="3">
    <source>
        <dbReference type="PROSITE" id="PS50089"/>
    </source>
</evidence>
<dbReference type="STRING" id="337451.A0A443NBT8"/>
<dbReference type="PANTHER" id="PTHR46400:SF5">
    <property type="entry name" value="RING-TYPE DOMAIN-CONTAINING PROTEIN"/>
    <property type="match status" value="1"/>
</dbReference>
<dbReference type="SMART" id="SM00184">
    <property type="entry name" value="RING"/>
    <property type="match status" value="1"/>
</dbReference>
<dbReference type="GO" id="GO:0004842">
    <property type="term" value="F:ubiquitin-protein transferase activity"/>
    <property type="evidence" value="ECO:0007669"/>
    <property type="project" value="InterPro"/>
</dbReference>
<keyword evidence="4" id="KW-0436">Ligase</keyword>
<dbReference type="GO" id="GO:0016874">
    <property type="term" value="F:ligase activity"/>
    <property type="evidence" value="ECO:0007669"/>
    <property type="project" value="UniProtKB-KW"/>
</dbReference>